<comment type="pathway">
    <text evidence="2 6">Cofactor biosynthesis; tetrahydrofolate biosynthesis; 2-amino-4-hydroxy-6-hydroxymethyl-7,8-dihydropteridine diphosphate from 7,8-dihydroneopterin triphosphate: step 3/4.</text>
</comment>
<reference evidence="9" key="1">
    <citation type="journal article" date="2017" name="Proc. Natl. Acad. Sci. U.S.A.">
        <title>Simulation of Deepwater Horizon oil plume reveals substrate specialization within a complex community of hydrocarbon-degraders.</title>
        <authorList>
            <person name="Hu P."/>
            <person name="Dubinsky E.A."/>
            <person name="Probst A.J."/>
            <person name="Wang J."/>
            <person name="Sieber C.M.K."/>
            <person name="Tom L.M."/>
            <person name="Gardinali P."/>
            <person name="Banfield J.F."/>
            <person name="Atlas R.M."/>
            <person name="Andersen G.L."/>
        </authorList>
    </citation>
    <scope>NUCLEOTIDE SEQUENCE [LARGE SCALE GENOMIC DNA]</scope>
</reference>
<proteinExistence type="inferred from homology"/>
<evidence type="ECO:0000256" key="5">
    <source>
        <dbReference type="ARBA" id="ARBA00023239"/>
    </source>
</evidence>
<dbReference type="PANTHER" id="PTHR42844:SF1">
    <property type="entry name" value="DIHYDRONEOPTERIN ALDOLASE 1-RELATED"/>
    <property type="match status" value="1"/>
</dbReference>
<feature type="domain" description="Dihydroneopterin aldolase/epimerase" evidence="7">
    <location>
        <begin position="4"/>
        <end position="116"/>
    </location>
</feature>
<evidence type="ECO:0000256" key="2">
    <source>
        <dbReference type="ARBA" id="ARBA00005013"/>
    </source>
</evidence>
<dbReference type="RefSeq" id="WP_303687652.1">
    <property type="nucleotide sequence ID" value="NZ_CAJXYO010000029.1"/>
</dbReference>
<comment type="similarity">
    <text evidence="3 6">Belongs to the DHNA family.</text>
</comment>
<evidence type="ECO:0000256" key="1">
    <source>
        <dbReference type="ARBA" id="ARBA00001353"/>
    </source>
</evidence>
<evidence type="ECO:0000256" key="4">
    <source>
        <dbReference type="ARBA" id="ARBA00022909"/>
    </source>
</evidence>
<evidence type="ECO:0000256" key="3">
    <source>
        <dbReference type="ARBA" id="ARBA00005708"/>
    </source>
</evidence>
<dbReference type="EMBL" id="MAAX01000183">
    <property type="protein sequence ID" value="OUS11156.1"/>
    <property type="molecule type" value="Genomic_DNA"/>
</dbReference>
<comment type="caution">
    <text evidence="8">The sequence shown here is derived from an EMBL/GenBank/DDBJ whole genome shotgun (WGS) entry which is preliminary data.</text>
</comment>
<dbReference type="InterPro" id="IPR006157">
    <property type="entry name" value="FolB_dom"/>
</dbReference>
<dbReference type="GO" id="GO:0005737">
    <property type="term" value="C:cytoplasm"/>
    <property type="evidence" value="ECO:0007669"/>
    <property type="project" value="TreeGrafter"/>
</dbReference>
<dbReference type="Proteomes" id="UP000196102">
    <property type="component" value="Unassembled WGS sequence"/>
</dbReference>
<dbReference type="InterPro" id="IPR006156">
    <property type="entry name" value="Dihydroneopterin_aldolase"/>
</dbReference>
<dbReference type="PANTHER" id="PTHR42844">
    <property type="entry name" value="DIHYDRONEOPTERIN ALDOLASE 1-RELATED"/>
    <property type="match status" value="1"/>
</dbReference>
<evidence type="ECO:0000313" key="8">
    <source>
        <dbReference type="EMBL" id="OUS11156.1"/>
    </source>
</evidence>
<evidence type="ECO:0000259" key="7">
    <source>
        <dbReference type="SMART" id="SM00905"/>
    </source>
</evidence>
<dbReference type="SMART" id="SM00905">
    <property type="entry name" value="FolB"/>
    <property type="match status" value="1"/>
</dbReference>
<dbReference type="NCBIfam" id="TIGR00526">
    <property type="entry name" value="folB_dom"/>
    <property type="match status" value="1"/>
</dbReference>
<evidence type="ECO:0000256" key="6">
    <source>
        <dbReference type="RuleBase" id="RU362079"/>
    </source>
</evidence>
<dbReference type="Gene3D" id="3.30.1130.10">
    <property type="match status" value="1"/>
</dbReference>
<dbReference type="InterPro" id="IPR043133">
    <property type="entry name" value="GTP-CH-I_C/QueF"/>
</dbReference>
<dbReference type="AlphaFoldDB" id="A0A1Z8ALD2"/>
<accession>A0A1Z8ALD2</accession>
<sequence>MHKIRLENVRVYTNHGCLHEEELIGSEYRVDLEVIADLSKSALSDDLNDTVDYVSLNKIIVEEMAVRSKLLEQVAQRILTRIFKEESLVQHAEVKVAKINPPIGGDVQSVIIIMSEERK</sequence>
<dbReference type="EC" id="4.1.2.25" evidence="6"/>
<comment type="function">
    <text evidence="6">Catalyzes the conversion of 7,8-dihydroneopterin to 6-hydroxymethyl-7,8-dihydropterin.</text>
</comment>
<name>A0A1Z8ALD2_9FLAO</name>
<protein>
    <recommendedName>
        <fullName evidence="6">7,8-dihydroneopterin aldolase</fullName>
        <ecNumber evidence="6">4.1.2.25</ecNumber>
    </recommendedName>
</protein>
<dbReference type="GO" id="GO:0046656">
    <property type="term" value="P:folic acid biosynthetic process"/>
    <property type="evidence" value="ECO:0007669"/>
    <property type="project" value="UniProtKB-UniRule"/>
</dbReference>
<dbReference type="Pfam" id="PF02152">
    <property type="entry name" value="FolB"/>
    <property type="match status" value="1"/>
</dbReference>
<evidence type="ECO:0000313" key="9">
    <source>
        <dbReference type="Proteomes" id="UP000196102"/>
    </source>
</evidence>
<keyword evidence="4 6" id="KW-0289">Folate biosynthesis</keyword>
<gene>
    <name evidence="8" type="ORF">A9Q93_11830</name>
</gene>
<dbReference type="GO" id="GO:0004150">
    <property type="term" value="F:dihydroneopterin aldolase activity"/>
    <property type="evidence" value="ECO:0007669"/>
    <property type="project" value="UniProtKB-UniRule"/>
</dbReference>
<dbReference type="UniPathway" id="UPA00077">
    <property type="reaction ID" value="UER00154"/>
</dbReference>
<dbReference type="GO" id="GO:0046654">
    <property type="term" value="P:tetrahydrofolate biosynthetic process"/>
    <property type="evidence" value="ECO:0007669"/>
    <property type="project" value="UniProtKB-UniRule"/>
</dbReference>
<keyword evidence="5 6" id="KW-0456">Lyase</keyword>
<dbReference type="NCBIfam" id="TIGR00525">
    <property type="entry name" value="folB"/>
    <property type="match status" value="1"/>
</dbReference>
<comment type="catalytic activity">
    <reaction evidence="1 6">
        <text>7,8-dihydroneopterin = 6-hydroxymethyl-7,8-dihydropterin + glycolaldehyde</text>
        <dbReference type="Rhea" id="RHEA:10540"/>
        <dbReference type="ChEBI" id="CHEBI:17001"/>
        <dbReference type="ChEBI" id="CHEBI:17071"/>
        <dbReference type="ChEBI" id="CHEBI:44841"/>
        <dbReference type="EC" id="4.1.2.25"/>
    </reaction>
</comment>
<dbReference type="SUPFAM" id="SSF55620">
    <property type="entry name" value="Tetrahydrobiopterin biosynthesis enzymes-like"/>
    <property type="match status" value="1"/>
</dbReference>
<organism evidence="8 9">
    <name type="scientific">Nonlabens dokdonensis</name>
    <dbReference type="NCBI Taxonomy" id="328515"/>
    <lineage>
        <taxon>Bacteria</taxon>
        <taxon>Pseudomonadati</taxon>
        <taxon>Bacteroidota</taxon>
        <taxon>Flavobacteriia</taxon>
        <taxon>Flavobacteriales</taxon>
        <taxon>Flavobacteriaceae</taxon>
        <taxon>Nonlabens</taxon>
    </lineage>
</organism>